<dbReference type="InterPro" id="IPR023214">
    <property type="entry name" value="HAD_sf"/>
</dbReference>
<protein>
    <recommendedName>
        <fullName evidence="3">HAD-like protein</fullName>
    </recommendedName>
</protein>
<comment type="caution">
    <text evidence="1">The sequence shown here is derived from an EMBL/GenBank/DDBJ whole genome shotgun (WGS) entry which is preliminary data.</text>
</comment>
<organism evidence="1 2">
    <name type="scientific">Elasticomyces elasticus</name>
    <dbReference type="NCBI Taxonomy" id="574655"/>
    <lineage>
        <taxon>Eukaryota</taxon>
        <taxon>Fungi</taxon>
        <taxon>Dikarya</taxon>
        <taxon>Ascomycota</taxon>
        <taxon>Pezizomycotina</taxon>
        <taxon>Dothideomycetes</taxon>
        <taxon>Dothideomycetidae</taxon>
        <taxon>Mycosphaerellales</taxon>
        <taxon>Teratosphaeriaceae</taxon>
        <taxon>Elasticomyces</taxon>
    </lineage>
</organism>
<name>A0AAN7WD53_9PEZI</name>
<dbReference type="SUPFAM" id="SSF56784">
    <property type="entry name" value="HAD-like"/>
    <property type="match status" value="1"/>
</dbReference>
<dbReference type="Pfam" id="PF00702">
    <property type="entry name" value="Hydrolase"/>
    <property type="match status" value="1"/>
</dbReference>
<dbReference type="Gene3D" id="1.10.260.80">
    <property type="match status" value="1"/>
</dbReference>
<evidence type="ECO:0000313" key="1">
    <source>
        <dbReference type="EMBL" id="KAK5701679.1"/>
    </source>
</evidence>
<dbReference type="PANTHER" id="PTHR43885:SF1">
    <property type="entry name" value="SUPERFAMILY HYDROLASE, PUTATIVE (AFU_ORTHOLOGUE AFUA_4G13290)-RELATED"/>
    <property type="match status" value="1"/>
</dbReference>
<dbReference type="AlphaFoldDB" id="A0AAN7WD53"/>
<reference evidence="1" key="1">
    <citation type="submission" date="2023-08" db="EMBL/GenBank/DDBJ databases">
        <title>Black Yeasts Isolated from many extreme environments.</title>
        <authorList>
            <person name="Coleine C."/>
            <person name="Stajich J.E."/>
            <person name="Selbmann L."/>
        </authorList>
    </citation>
    <scope>NUCLEOTIDE SEQUENCE</scope>
    <source>
        <strain evidence="1">CCFEE 5810</strain>
    </source>
</reference>
<dbReference type="CDD" id="cd01427">
    <property type="entry name" value="HAD_like"/>
    <property type="match status" value="1"/>
</dbReference>
<evidence type="ECO:0000313" key="2">
    <source>
        <dbReference type="Proteomes" id="UP001310594"/>
    </source>
</evidence>
<dbReference type="InterPro" id="IPR036412">
    <property type="entry name" value="HAD-like_sf"/>
</dbReference>
<dbReference type="Gene3D" id="3.40.50.1000">
    <property type="entry name" value="HAD superfamily/HAD-like"/>
    <property type="match status" value="1"/>
</dbReference>
<sequence>MDGTLLEPEGLTFGQIRSATSIPEDVDLLEHIHNLPSEQQDDAFAKIRDIEREAMLKQVPQAGLVSLMEYLDEHGVAKAICTRNFEEPVAHLIANHIPGHISTFAPIVTRDFRPTKPSPAGILHIARAWGITVSPGVLHSSSMGPLLPIVMVGDSIDDITAGNEAGALTVLLRSKGKEHLEADERVDVVIRCLAELIELLKGGLESRESRHTSDHTKT</sequence>
<accession>A0AAN7WD53</accession>
<dbReference type="EMBL" id="JAVRQU010000006">
    <property type="protein sequence ID" value="KAK5701679.1"/>
    <property type="molecule type" value="Genomic_DNA"/>
</dbReference>
<proteinExistence type="predicted"/>
<dbReference type="PANTHER" id="PTHR43885">
    <property type="entry name" value="HALOACID DEHALOGENASE-LIKE HYDROLASE"/>
    <property type="match status" value="1"/>
</dbReference>
<evidence type="ECO:0008006" key="3">
    <source>
        <dbReference type="Google" id="ProtNLM"/>
    </source>
</evidence>
<gene>
    <name evidence="1" type="ORF">LTR97_004497</name>
</gene>
<dbReference type="Proteomes" id="UP001310594">
    <property type="component" value="Unassembled WGS sequence"/>
</dbReference>